<reference evidence="1" key="2">
    <citation type="submission" date="2020-06" db="EMBL/GenBank/DDBJ databases">
        <authorList>
            <person name="Sheffer M."/>
        </authorList>
    </citation>
    <scope>NUCLEOTIDE SEQUENCE</scope>
</reference>
<organism evidence="1 2">
    <name type="scientific">Argiope bruennichi</name>
    <name type="common">Wasp spider</name>
    <name type="synonym">Aranea bruennichi</name>
    <dbReference type="NCBI Taxonomy" id="94029"/>
    <lineage>
        <taxon>Eukaryota</taxon>
        <taxon>Metazoa</taxon>
        <taxon>Ecdysozoa</taxon>
        <taxon>Arthropoda</taxon>
        <taxon>Chelicerata</taxon>
        <taxon>Arachnida</taxon>
        <taxon>Araneae</taxon>
        <taxon>Araneomorphae</taxon>
        <taxon>Entelegynae</taxon>
        <taxon>Araneoidea</taxon>
        <taxon>Araneidae</taxon>
        <taxon>Argiope</taxon>
    </lineage>
</organism>
<evidence type="ECO:0000313" key="2">
    <source>
        <dbReference type="Proteomes" id="UP000807504"/>
    </source>
</evidence>
<keyword evidence="2" id="KW-1185">Reference proteome</keyword>
<sequence length="418" mass="49621">MDICLVPSLQHLSCSEIVISLLNKLLPFIDISCLCYSDVSEADRYRRKYRDENYKLIRNQVVKDIANLSPYAPIQKKLESFIAPLFGEIEAWINTCSHIWTANDDALFIIMQNIPHCWLTEGVIDREKSAKSVIKNSNVHLTIRFIFACFYCVYEDVLYLWKQLSEREKTYLREEYLPKDFDFVVKQWIEWLESWLNKDWQYCVAWILGTPLWDMNAYVLRRVLLALTPLERRHYVPKALIGRRAHERESEAIRFCLSVLAREEREVVFRESPDEVIKCMTSWPLRTNSLAIEDRLWSYLTADTFYDILCMLLGRIRQQKRDDSTQLLAFLKYFWEKSPNNFRRIAENRRSIFSKPLRLVLDHDLTEVFPIWKFLNCFGGFPTYSPTYWPKDLPIEDGDDLTRQHSNSQSSLQCCVIL</sequence>
<accession>A0A8T0EG96</accession>
<dbReference type="EMBL" id="JABXBU010002227">
    <property type="protein sequence ID" value="KAF8773023.1"/>
    <property type="molecule type" value="Genomic_DNA"/>
</dbReference>
<dbReference type="AlphaFoldDB" id="A0A8T0EG96"/>
<reference evidence="1" key="1">
    <citation type="journal article" date="2020" name="bioRxiv">
        <title>Chromosome-level reference genome of the European wasp spider Argiope bruennichi: a resource for studies on range expansion and evolutionary adaptation.</title>
        <authorList>
            <person name="Sheffer M.M."/>
            <person name="Hoppe A."/>
            <person name="Krehenwinkel H."/>
            <person name="Uhl G."/>
            <person name="Kuss A.W."/>
            <person name="Jensen L."/>
            <person name="Jensen C."/>
            <person name="Gillespie R.G."/>
            <person name="Hoff K.J."/>
            <person name="Prost S."/>
        </authorList>
    </citation>
    <scope>NUCLEOTIDE SEQUENCE</scope>
</reference>
<dbReference type="Proteomes" id="UP000807504">
    <property type="component" value="Unassembled WGS sequence"/>
</dbReference>
<proteinExistence type="predicted"/>
<gene>
    <name evidence="1" type="ORF">HNY73_015719</name>
</gene>
<name>A0A8T0EG96_ARGBR</name>
<comment type="caution">
    <text evidence="1">The sequence shown here is derived from an EMBL/GenBank/DDBJ whole genome shotgun (WGS) entry which is preliminary data.</text>
</comment>
<protein>
    <submittedName>
        <fullName evidence="1">Uncharacterized protein</fullName>
    </submittedName>
</protein>
<evidence type="ECO:0000313" key="1">
    <source>
        <dbReference type="EMBL" id="KAF8773023.1"/>
    </source>
</evidence>